<evidence type="ECO:0000259" key="1">
    <source>
        <dbReference type="Pfam" id="PF01243"/>
    </source>
</evidence>
<dbReference type="InterPro" id="IPR011576">
    <property type="entry name" value="Pyridox_Oxase_N"/>
</dbReference>
<dbReference type="SUPFAM" id="SSF50475">
    <property type="entry name" value="FMN-binding split barrel"/>
    <property type="match status" value="1"/>
</dbReference>
<sequence length="150" mass="16775">MDDAAERARAYLAGHRVMTLATSGPEGVWAAAVFYVNDGWQLYFLSAGHTRHARNMAASPRVAATIQEDYADWVEIKGIQLEGTVRLLEGGARAFAIVHYAQKFPFVRRPEATIETALARVNWYCLTPDKLYLVDNSRGFGQRDEIDLAK</sequence>
<proteinExistence type="predicted"/>
<gene>
    <name evidence="2" type="ORF">CFX0092_A1994</name>
</gene>
<feature type="domain" description="Pyridoxamine 5'-phosphate oxidase N-terminal" evidence="1">
    <location>
        <begin position="6"/>
        <end position="103"/>
    </location>
</feature>
<reference evidence="2" key="1">
    <citation type="submission" date="2016-01" db="EMBL/GenBank/DDBJ databases">
        <authorList>
            <person name="Mcilroy J.S."/>
            <person name="Karst M S."/>
            <person name="Albertsen M."/>
        </authorList>
    </citation>
    <scope>NUCLEOTIDE SEQUENCE</scope>
    <source>
        <strain evidence="2">Cfx-K</strain>
    </source>
</reference>
<dbReference type="KEGG" id="pbf:CFX0092_A1994"/>
<dbReference type="EMBL" id="LN890655">
    <property type="protein sequence ID" value="CUS03872.2"/>
    <property type="molecule type" value="Genomic_DNA"/>
</dbReference>
<accession>A0A160T2L6</accession>
<dbReference type="RefSeq" id="WP_095043301.1">
    <property type="nucleotide sequence ID" value="NZ_LN890655.1"/>
</dbReference>
<keyword evidence="3" id="KW-1185">Reference proteome</keyword>
<dbReference type="Proteomes" id="UP000215027">
    <property type="component" value="Chromosome I"/>
</dbReference>
<dbReference type="Gene3D" id="2.30.110.10">
    <property type="entry name" value="Electron Transport, Fmn-binding Protein, Chain A"/>
    <property type="match status" value="1"/>
</dbReference>
<evidence type="ECO:0000313" key="3">
    <source>
        <dbReference type="Proteomes" id="UP000215027"/>
    </source>
</evidence>
<organism evidence="2 3">
    <name type="scientific">Candidatus Promineifilum breve</name>
    <dbReference type="NCBI Taxonomy" id="1806508"/>
    <lineage>
        <taxon>Bacteria</taxon>
        <taxon>Bacillati</taxon>
        <taxon>Chloroflexota</taxon>
        <taxon>Ardenticatenia</taxon>
        <taxon>Candidatus Promineifilales</taxon>
        <taxon>Candidatus Promineifilaceae</taxon>
        <taxon>Candidatus Promineifilum</taxon>
    </lineage>
</organism>
<protein>
    <recommendedName>
        <fullName evidence="1">Pyridoxamine 5'-phosphate oxidase N-terminal domain-containing protein</fullName>
    </recommendedName>
</protein>
<dbReference type="InterPro" id="IPR012349">
    <property type="entry name" value="Split_barrel_FMN-bd"/>
</dbReference>
<dbReference type="Pfam" id="PF01243">
    <property type="entry name" value="PNPOx_N"/>
    <property type="match status" value="1"/>
</dbReference>
<evidence type="ECO:0000313" key="2">
    <source>
        <dbReference type="EMBL" id="CUS03872.2"/>
    </source>
</evidence>
<name>A0A160T2L6_9CHLR</name>
<dbReference type="OrthoDB" id="163864at2"/>
<dbReference type="AlphaFoldDB" id="A0A160T2L6"/>